<accession>A0A2P2PZF1</accession>
<proteinExistence type="predicted"/>
<evidence type="ECO:0000313" key="1">
    <source>
        <dbReference type="EMBL" id="MBX60094.1"/>
    </source>
</evidence>
<dbReference type="EMBL" id="GGEC01079610">
    <property type="protein sequence ID" value="MBX60094.1"/>
    <property type="molecule type" value="Transcribed_RNA"/>
</dbReference>
<organism evidence="1">
    <name type="scientific">Rhizophora mucronata</name>
    <name type="common">Asiatic mangrove</name>
    <dbReference type="NCBI Taxonomy" id="61149"/>
    <lineage>
        <taxon>Eukaryota</taxon>
        <taxon>Viridiplantae</taxon>
        <taxon>Streptophyta</taxon>
        <taxon>Embryophyta</taxon>
        <taxon>Tracheophyta</taxon>
        <taxon>Spermatophyta</taxon>
        <taxon>Magnoliopsida</taxon>
        <taxon>eudicotyledons</taxon>
        <taxon>Gunneridae</taxon>
        <taxon>Pentapetalae</taxon>
        <taxon>rosids</taxon>
        <taxon>fabids</taxon>
        <taxon>Malpighiales</taxon>
        <taxon>Rhizophoraceae</taxon>
        <taxon>Rhizophora</taxon>
    </lineage>
</organism>
<reference evidence="1" key="1">
    <citation type="submission" date="2018-02" db="EMBL/GenBank/DDBJ databases">
        <title>Rhizophora mucronata_Transcriptome.</title>
        <authorList>
            <person name="Meera S.P."/>
            <person name="Sreeshan A."/>
            <person name="Augustine A."/>
        </authorList>
    </citation>
    <scope>NUCLEOTIDE SEQUENCE</scope>
    <source>
        <tissue evidence="1">Leaf</tissue>
    </source>
</reference>
<sequence length="11" mass="1366">MLSEQRNFLID</sequence>
<name>A0A2P2PZF1_RHIMU</name>
<protein>
    <submittedName>
        <fullName evidence="1">Uncharacterized protein</fullName>
    </submittedName>
</protein>